<gene>
    <name evidence="1" type="ORF">EAX62_14965</name>
</gene>
<dbReference type="InterPro" id="IPR029063">
    <property type="entry name" value="SAM-dependent_MTases_sf"/>
</dbReference>
<comment type="caution">
    <text evidence="1">The sequence shown here is derived from an EMBL/GenBank/DDBJ whole genome shotgun (WGS) entry which is preliminary data.</text>
</comment>
<dbReference type="RefSeq" id="WP_121902543.1">
    <property type="nucleotide sequence ID" value="NZ_REFW01000005.1"/>
</dbReference>
<dbReference type="Pfam" id="PF02353">
    <property type="entry name" value="CMAS"/>
    <property type="match status" value="1"/>
</dbReference>
<sequence>MFPTADARTEAHQAGQGLLIWRYVVPDGELNPLPDMIDVLDTAGFDMRDFESLRGHYGRMLRACVGNPEAQWDEAVRLTGGALCRQERPTTRWAHAR</sequence>
<dbReference type="AlphaFoldDB" id="A0A3M0FZ45"/>
<evidence type="ECO:0000313" key="2">
    <source>
        <dbReference type="Proteomes" id="UP000275256"/>
    </source>
</evidence>
<keyword evidence="2" id="KW-1185">Reference proteome</keyword>
<organism evidence="1 2">
    <name type="scientific">Tessaracoccus antarcticus</name>
    <dbReference type="NCBI Taxonomy" id="2479848"/>
    <lineage>
        <taxon>Bacteria</taxon>
        <taxon>Bacillati</taxon>
        <taxon>Actinomycetota</taxon>
        <taxon>Actinomycetes</taxon>
        <taxon>Propionibacteriales</taxon>
        <taxon>Propionibacteriaceae</taxon>
        <taxon>Tessaracoccus</taxon>
    </lineage>
</organism>
<dbReference type="EMBL" id="REFW01000005">
    <property type="protein sequence ID" value="RMB57765.1"/>
    <property type="molecule type" value="Genomic_DNA"/>
</dbReference>
<dbReference type="Proteomes" id="UP000275256">
    <property type="component" value="Unassembled WGS sequence"/>
</dbReference>
<accession>A0A3M0FZ45</accession>
<name>A0A3M0FZ45_9ACTN</name>
<proteinExistence type="predicted"/>
<dbReference type="SUPFAM" id="SSF53335">
    <property type="entry name" value="S-adenosyl-L-methionine-dependent methyltransferases"/>
    <property type="match status" value="1"/>
</dbReference>
<dbReference type="OrthoDB" id="9782855at2"/>
<dbReference type="Gene3D" id="3.40.50.150">
    <property type="entry name" value="Vaccinia Virus protein VP39"/>
    <property type="match status" value="1"/>
</dbReference>
<reference evidence="1 2" key="1">
    <citation type="submission" date="2018-10" db="EMBL/GenBank/DDBJ databases">
        <title>Tessaracoccus antarcticuss sp. nov., isolated from sediment.</title>
        <authorList>
            <person name="Zhou L.Y."/>
            <person name="Du Z.J."/>
        </authorList>
    </citation>
    <scope>NUCLEOTIDE SEQUENCE [LARGE SCALE GENOMIC DNA]</scope>
    <source>
        <strain evidence="1 2">JDX10</strain>
    </source>
</reference>
<protein>
    <submittedName>
        <fullName evidence="1">Uncharacterized protein</fullName>
    </submittedName>
</protein>
<evidence type="ECO:0000313" key="1">
    <source>
        <dbReference type="EMBL" id="RMB57765.1"/>
    </source>
</evidence>